<dbReference type="EMBL" id="CP030926">
    <property type="protein sequence ID" value="AXN41118.1"/>
    <property type="molecule type" value="Genomic_DNA"/>
</dbReference>
<proteinExistence type="predicted"/>
<evidence type="ECO:0000313" key="4">
    <source>
        <dbReference type="Proteomes" id="UP000260457"/>
    </source>
</evidence>
<reference evidence="1 4" key="2">
    <citation type="submission" date="2018-07" db="EMBL/GenBank/DDBJ databases">
        <title>The molecular basis for the intramolecular migration of carboxyl group in the catabolism of para-hydroxybenzoate via gentisate.</title>
        <authorList>
            <person name="Zhao H."/>
            <person name="Xu Y."/>
            <person name="Lin S."/>
            <person name="Spain J.C."/>
            <person name="Zhou N.-Y."/>
        </authorList>
    </citation>
    <scope>NUCLEOTIDE SEQUENCE [LARGE SCALE GENOMIC DNA]</scope>
    <source>
        <strain evidence="1 4">PHB-7a</strain>
    </source>
</reference>
<evidence type="ECO:0000313" key="2">
    <source>
        <dbReference type="EMBL" id="PEJ37672.1"/>
    </source>
</evidence>
<keyword evidence="4" id="KW-1185">Reference proteome</keyword>
<reference evidence="2 3" key="1">
    <citation type="submission" date="2017-09" db="EMBL/GenBank/DDBJ databases">
        <title>Large-scale bioinformatics analysis of Bacillus genomes uncovers conserved roles of natural products in bacterial physiology.</title>
        <authorList>
            <consortium name="Agbiome Team Llc"/>
            <person name="Bleich R.M."/>
            <person name="Kirk G.J."/>
            <person name="Santa Maria K.C."/>
            <person name="Allen S.E."/>
            <person name="Farag S."/>
            <person name="Shank E.A."/>
            <person name="Bowers A."/>
        </authorList>
    </citation>
    <scope>NUCLEOTIDE SEQUENCE [LARGE SCALE GENOMIC DNA]</scope>
    <source>
        <strain evidence="2 3">AFS003229</strain>
    </source>
</reference>
<dbReference type="KEGG" id="pbut:DTO10_23910"/>
<dbReference type="InterPro" id="IPR035905">
    <property type="entry name" value="Barstar-like_sf"/>
</dbReference>
<organism evidence="2 3">
    <name type="scientific">Peribacillus butanolivorans</name>
    <dbReference type="NCBI Taxonomy" id="421767"/>
    <lineage>
        <taxon>Bacteria</taxon>
        <taxon>Bacillati</taxon>
        <taxon>Bacillota</taxon>
        <taxon>Bacilli</taxon>
        <taxon>Bacillales</taxon>
        <taxon>Bacillaceae</taxon>
        <taxon>Peribacillus</taxon>
    </lineage>
</organism>
<evidence type="ECO:0000313" key="3">
    <source>
        <dbReference type="Proteomes" id="UP000220106"/>
    </source>
</evidence>
<evidence type="ECO:0000313" key="1">
    <source>
        <dbReference type="EMBL" id="AXN41118.1"/>
    </source>
</evidence>
<dbReference type="Proteomes" id="UP000220106">
    <property type="component" value="Unassembled WGS sequence"/>
</dbReference>
<name>A0AAX0S8V7_9BACI</name>
<dbReference type="AlphaFoldDB" id="A0AAX0S8V7"/>
<protein>
    <submittedName>
        <fullName evidence="2">Barnase inhibitor</fullName>
    </submittedName>
</protein>
<dbReference type="EMBL" id="NUEQ01000004">
    <property type="protein sequence ID" value="PEJ37672.1"/>
    <property type="molecule type" value="Genomic_DNA"/>
</dbReference>
<gene>
    <name evidence="2" type="ORF">CN689_01895</name>
    <name evidence="1" type="ORF">DTO10_23910</name>
</gene>
<accession>A0AAX0S8V7</accession>
<dbReference type="RefSeq" id="WP_098174662.1">
    <property type="nucleotide sequence ID" value="NZ_CP030926.1"/>
</dbReference>
<dbReference type="SUPFAM" id="SSF52038">
    <property type="entry name" value="Barstar-related"/>
    <property type="match status" value="1"/>
</dbReference>
<sequence>MIKFNKVFVLDGENFSDFNGLCNEFSNVVLSGKYKWNGSLDAFNDILFGGFGDIEVEEEYTIFWRNSVKSKIDLGYGETITILNEMLKNCHPSNEEKVIKEIRDAKMNLGSTIFNWVEEIILDNKNITLILE</sequence>
<dbReference type="Proteomes" id="UP000260457">
    <property type="component" value="Chromosome"/>
</dbReference>